<dbReference type="Proteomes" id="UP000178925">
    <property type="component" value="Unassembled WGS sequence"/>
</dbReference>
<name>A0A1F5SPZ0_9BACT</name>
<keyword evidence="1" id="KW-1133">Transmembrane helix</keyword>
<dbReference type="STRING" id="1797995.A2242_02040"/>
<accession>A0A1F5SPZ0</accession>
<evidence type="ECO:0000256" key="1">
    <source>
        <dbReference type="SAM" id="Phobius"/>
    </source>
</evidence>
<gene>
    <name evidence="2" type="ORF">A2242_02040</name>
</gene>
<sequence>MQSIMRALRTNNQGISILITIIVLAAMLVIALGASDILNKGLRASNLSGRSTVAYLAAESGAERLLWYAVNDASFETNFSACAAGGYINIHDPANFVCGAYSHLIDPANPNYYYRAYYAQSGIFHVYQSIGYYYGAQRSIEMKYVK</sequence>
<organism evidence="2 3">
    <name type="scientific">Candidatus Falkowbacteria bacterium RIFOXYA2_FULL_47_9</name>
    <dbReference type="NCBI Taxonomy" id="1797995"/>
    <lineage>
        <taxon>Bacteria</taxon>
        <taxon>Candidatus Falkowiibacteriota</taxon>
    </lineage>
</organism>
<keyword evidence="1" id="KW-0472">Membrane</keyword>
<feature type="transmembrane region" description="Helical" evidence="1">
    <location>
        <begin position="15"/>
        <end position="34"/>
    </location>
</feature>
<protein>
    <recommendedName>
        <fullName evidence="4">Type 4 fimbrial biogenesis protein PilX N-terminal domain-containing protein</fullName>
    </recommendedName>
</protein>
<evidence type="ECO:0008006" key="4">
    <source>
        <dbReference type="Google" id="ProtNLM"/>
    </source>
</evidence>
<proteinExistence type="predicted"/>
<keyword evidence="1" id="KW-0812">Transmembrane</keyword>
<evidence type="ECO:0000313" key="3">
    <source>
        <dbReference type="Proteomes" id="UP000178925"/>
    </source>
</evidence>
<comment type="caution">
    <text evidence="2">The sequence shown here is derived from an EMBL/GenBank/DDBJ whole genome shotgun (WGS) entry which is preliminary data.</text>
</comment>
<reference evidence="2 3" key="1">
    <citation type="journal article" date="2016" name="Nat. Commun.">
        <title>Thousands of microbial genomes shed light on interconnected biogeochemical processes in an aquifer system.</title>
        <authorList>
            <person name="Anantharaman K."/>
            <person name="Brown C.T."/>
            <person name="Hug L.A."/>
            <person name="Sharon I."/>
            <person name="Castelle C.J."/>
            <person name="Probst A.J."/>
            <person name="Thomas B.C."/>
            <person name="Singh A."/>
            <person name="Wilkins M.J."/>
            <person name="Karaoz U."/>
            <person name="Brodie E.L."/>
            <person name="Williams K.H."/>
            <person name="Hubbard S.S."/>
            <person name="Banfield J.F."/>
        </authorList>
    </citation>
    <scope>NUCLEOTIDE SEQUENCE [LARGE SCALE GENOMIC DNA]</scope>
</reference>
<dbReference type="AlphaFoldDB" id="A0A1F5SPZ0"/>
<evidence type="ECO:0000313" key="2">
    <source>
        <dbReference type="EMBL" id="OGF28785.1"/>
    </source>
</evidence>
<dbReference type="EMBL" id="MFGC01000006">
    <property type="protein sequence ID" value="OGF28785.1"/>
    <property type="molecule type" value="Genomic_DNA"/>
</dbReference>